<dbReference type="Proteomes" id="UP000064029">
    <property type="component" value="Unassembled WGS sequence"/>
</dbReference>
<reference evidence="4 5" key="1">
    <citation type="submission" date="2015-11" db="EMBL/GenBank/DDBJ databases">
        <title>Expanding the genomic diversity of Burkholderia species for the development of highly accurate diagnostics.</title>
        <authorList>
            <person name="Sahl J."/>
            <person name="Keim P."/>
            <person name="Wagner D."/>
        </authorList>
    </citation>
    <scope>NUCLEOTIDE SEQUENCE [LARGE SCALE GENOMIC DNA]</scope>
    <source>
        <strain evidence="3 4">MSMB2036</strain>
        <strain evidence="2 5">RF32-BP4</strain>
    </source>
</reference>
<comment type="caution">
    <text evidence="3">The sequence shown here is derived from an EMBL/GenBank/DDBJ whole genome shotgun (WGS) entry which is preliminary data.</text>
</comment>
<dbReference type="Proteomes" id="UP000065521">
    <property type="component" value="Unassembled WGS sequence"/>
</dbReference>
<gene>
    <name evidence="2" type="ORF">WI38_30760</name>
    <name evidence="3" type="ORF">WJ33_12475</name>
</gene>
<name>A0A103RZ82_9BURK</name>
<accession>A0A103RZ82</accession>
<evidence type="ECO:0000259" key="1">
    <source>
        <dbReference type="Pfam" id="PF16220"/>
    </source>
</evidence>
<evidence type="ECO:0000313" key="4">
    <source>
        <dbReference type="Proteomes" id="UP000064029"/>
    </source>
</evidence>
<dbReference type="AlphaFoldDB" id="A0A103RZ82"/>
<dbReference type="EMBL" id="LOTN01000071">
    <property type="protein sequence ID" value="KUZ82100.1"/>
    <property type="molecule type" value="Genomic_DNA"/>
</dbReference>
<evidence type="ECO:0000313" key="3">
    <source>
        <dbReference type="EMBL" id="KVG76737.1"/>
    </source>
</evidence>
<dbReference type="EMBL" id="LOXM01000009">
    <property type="protein sequence ID" value="KVG76737.1"/>
    <property type="molecule type" value="Genomic_DNA"/>
</dbReference>
<sequence>MIMTISQRDEYSGDAQALADEIREGAIRWLLWLRAGDATARELDAFRRWRMRSAEHARTAHELIWLWAVLGMLGQAEPDGSTQVH</sequence>
<proteinExistence type="predicted"/>
<organism evidence="3 4">
    <name type="scientific">Burkholderia ubonensis</name>
    <dbReference type="NCBI Taxonomy" id="101571"/>
    <lineage>
        <taxon>Bacteria</taxon>
        <taxon>Pseudomonadati</taxon>
        <taxon>Pseudomonadota</taxon>
        <taxon>Betaproteobacteria</taxon>
        <taxon>Burkholderiales</taxon>
        <taxon>Burkholderiaceae</taxon>
        <taxon>Burkholderia</taxon>
        <taxon>Burkholderia cepacia complex</taxon>
    </lineage>
</organism>
<protein>
    <recommendedName>
        <fullName evidence="1">FecR N-terminal domain-containing protein</fullName>
    </recommendedName>
</protein>
<feature type="domain" description="FecR N-terminal" evidence="1">
    <location>
        <begin position="26"/>
        <end position="60"/>
    </location>
</feature>
<evidence type="ECO:0000313" key="5">
    <source>
        <dbReference type="Proteomes" id="UP000065521"/>
    </source>
</evidence>
<evidence type="ECO:0000313" key="2">
    <source>
        <dbReference type="EMBL" id="KUZ82100.1"/>
    </source>
</evidence>
<dbReference type="Pfam" id="PF16220">
    <property type="entry name" value="DUF4880"/>
    <property type="match status" value="1"/>
</dbReference>
<dbReference type="InterPro" id="IPR032623">
    <property type="entry name" value="FecR_N"/>
</dbReference>